<proteinExistence type="predicted"/>
<dbReference type="InterPro" id="IPR032675">
    <property type="entry name" value="LRR_dom_sf"/>
</dbReference>
<protein>
    <recommendedName>
        <fullName evidence="3">F-box domain-containing protein</fullName>
    </recommendedName>
</protein>
<comment type="caution">
    <text evidence="1">The sequence shown here is derived from an EMBL/GenBank/DDBJ whole genome shotgun (WGS) entry which is preliminary data.</text>
</comment>
<dbReference type="Gene3D" id="1.20.1280.50">
    <property type="match status" value="1"/>
</dbReference>
<name>A0ABR1JIP3_9AGAR</name>
<accession>A0ABR1JIP3</accession>
<dbReference type="Gene3D" id="3.80.10.10">
    <property type="entry name" value="Ribonuclease Inhibitor"/>
    <property type="match status" value="1"/>
</dbReference>
<evidence type="ECO:0008006" key="3">
    <source>
        <dbReference type="Google" id="ProtNLM"/>
    </source>
</evidence>
<reference evidence="1 2" key="1">
    <citation type="submission" date="2024-01" db="EMBL/GenBank/DDBJ databases">
        <title>A draft genome for the cacao thread blight pathogen Marasmiellus scandens.</title>
        <authorList>
            <person name="Baruah I.K."/>
            <person name="Leung J."/>
            <person name="Bukari Y."/>
            <person name="Amoako-Attah I."/>
            <person name="Meinhardt L.W."/>
            <person name="Bailey B.A."/>
            <person name="Cohen S.P."/>
        </authorList>
    </citation>
    <scope>NUCLEOTIDE SEQUENCE [LARGE SCALE GENOMIC DNA]</scope>
    <source>
        <strain evidence="1 2">GH-19</strain>
    </source>
</reference>
<dbReference type="EMBL" id="JBANRG010000011">
    <property type="protein sequence ID" value="KAK7462284.1"/>
    <property type="molecule type" value="Genomic_DNA"/>
</dbReference>
<keyword evidence="2" id="KW-1185">Reference proteome</keyword>
<evidence type="ECO:0000313" key="1">
    <source>
        <dbReference type="EMBL" id="KAK7462284.1"/>
    </source>
</evidence>
<evidence type="ECO:0000313" key="2">
    <source>
        <dbReference type="Proteomes" id="UP001498398"/>
    </source>
</evidence>
<dbReference type="SUPFAM" id="SSF52047">
    <property type="entry name" value="RNI-like"/>
    <property type="match status" value="1"/>
</dbReference>
<gene>
    <name evidence="1" type="ORF">VKT23_007884</name>
</gene>
<sequence length="531" mass="60577">MWLRLEPGDTLRIVEERETNIVCQERHVSRLEAQIQSVRAQTEVTRQFATHSPSLPSPIRRLPNELLVEILSFECGPIRFFTRTGYKIPIYDNRGLLHSYASNRIFELLAVCTHWRDIIVFTPTLWSNLSLHLDYPSNFGRKVLTTLEKLLRRSAGAPLTLVLGGVFDSSYRGKEFFSALAHHSHRWQSFAWSVFWAEDTEMYDVAPQSLPLLQSLEVGYRLSSFVTSSILNWTNLSEIILGTFDDKSELPWSQITKLGLIEKGIDPQLYRALGCFPNVQTLSIRFSDLPFRNGKTLIPIVDLERLHTFTISNILLPCSDVFVALFSSLTAHMLTTLSLSAVDLRVNERSSSLPLDSVTSFLLRSRCRLLHLTLENFHLKEDELVSLLQLTPFLVTLRIMEPNPPQDASQSDRKKCNILTEGLLHQLIGLECTPKDGENPSDSPTLLLPNLERLYITVNGATFEDQSFARMVKSRWIPKSSMSEVEMKCLRFVEVKLRGRRMDDIARKELDSVRKAGMVVSLLDEVEEARS</sequence>
<dbReference type="Proteomes" id="UP001498398">
    <property type="component" value="Unassembled WGS sequence"/>
</dbReference>
<organism evidence="1 2">
    <name type="scientific">Marasmiellus scandens</name>
    <dbReference type="NCBI Taxonomy" id="2682957"/>
    <lineage>
        <taxon>Eukaryota</taxon>
        <taxon>Fungi</taxon>
        <taxon>Dikarya</taxon>
        <taxon>Basidiomycota</taxon>
        <taxon>Agaricomycotina</taxon>
        <taxon>Agaricomycetes</taxon>
        <taxon>Agaricomycetidae</taxon>
        <taxon>Agaricales</taxon>
        <taxon>Marasmiineae</taxon>
        <taxon>Omphalotaceae</taxon>
        <taxon>Marasmiellus</taxon>
    </lineage>
</organism>